<dbReference type="InterPro" id="IPR021634">
    <property type="entry name" value="DUF3240"/>
</dbReference>
<organism evidence="1 2">
    <name type="scientific">Zoogloea oryzae</name>
    <dbReference type="NCBI Taxonomy" id="310767"/>
    <lineage>
        <taxon>Bacteria</taxon>
        <taxon>Pseudomonadati</taxon>
        <taxon>Pseudomonadota</taxon>
        <taxon>Betaproteobacteria</taxon>
        <taxon>Rhodocyclales</taxon>
        <taxon>Zoogloeaceae</taxon>
        <taxon>Zoogloea</taxon>
    </lineage>
</organism>
<dbReference type="InterPro" id="IPR015867">
    <property type="entry name" value="N-reg_PII/ATP_PRibTrfase_C"/>
</dbReference>
<dbReference type="Proteomes" id="UP001157167">
    <property type="component" value="Unassembled WGS sequence"/>
</dbReference>
<dbReference type="RefSeq" id="WP_284189301.1">
    <property type="nucleotide sequence ID" value="NZ_BSPX01000074.1"/>
</dbReference>
<evidence type="ECO:0008006" key="3">
    <source>
        <dbReference type="Google" id="ProtNLM"/>
    </source>
</evidence>
<dbReference type="Pfam" id="PF11582">
    <property type="entry name" value="DUF3240"/>
    <property type="match status" value="1"/>
</dbReference>
<proteinExistence type="predicted"/>
<protein>
    <recommendedName>
        <fullName evidence="3">DUF3240 domain-containing protein</fullName>
    </recommendedName>
</protein>
<dbReference type="EMBL" id="BSPX01000074">
    <property type="protein sequence ID" value="GLT24137.1"/>
    <property type="molecule type" value="Genomic_DNA"/>
</dbReference>
<dbReference type="Gene3D" id="3.30.70.120">
    <property type="match status" value="1"/>
</dbReference>
<comment type="caution">
    <text evidence="1">The sequence shown here is derived from an EMBL/GenBank/DDBJ whole genome shotgun (WGS) entry which is preliminary data.</text>
</comment>
<evidence type="ECO:0000313" key="2">
    <source>
        <dbReference type="Proteomes" id="UP001157167"/>
    </source>
</evidence>
<sequence>MSPDTSPVVLTLVMPAEVEDALIDTLLEHPELAPGFTTDAVEGHGERIRFVGTAEEVRGRAAYCRVQHVTTRDDAEALLAILRERFAGSRVYFWITPALAFGRLE</sequence>
<gene>
    <name evidence="1" type="ORF">GCM10007933_36090</name>
</gene>
<name>A0ABQ6FFW5_9RHOO</name>
<evidence type="ECO:0000313" key="1">
    <source>
        <dbReference type="EMBL" id="GLT24137.1"/>
    </source>
</evidence>
<keyword evidence="2" id="KW-1185">Reference proteome</keyword>
<reference evidence="2" key="1">
    <citation type="journal article" date="2019" name="Int. J. Syst. Evol. Microbiol.">
        <title>The Global Catalogue of Microorganisms (GCM) 10K type strain sequencing project: providing services to taxonomists for standard genome sequencing and annotation.</title>
        <authorList>
            <consortium name="The Broad Institute Genomics Platform"/>
            <consortium name="The Broad Institute Genome Sequencing Center for Infectious Disease"/>
            <person name="Wu L."/>
            <person name="Ma J."/>
        </authorList>
    </citation>
    <scope>NUCLEOTIDE SEQUENCE [LARGE SCALE GENOMIC DNA]</scope>
    <source>
        <strain evidence="2">NBRC 102407</strain>
    </source>
</reference>
<accession>A0ABQ6FFW5</accession>